<comment type="caution">
    <text evidence="5">The sequence shown here is derived from an EMBL/GenBank/DDBJ whole genome shotgun (WGS) entry which is preliminary data.</text>
</comment>
<dbReference type="GO" id="GO:0005524">
    <property type="term" value="F:ATP binding"/>
    <property type="evidence" value="ECO:0007669"/>
    <property type="project" value="UniProtKB-KW"/>
</dbReference>
<dbReference type="SMART" id="SM00382">
    <property type="entry name" value="AAA"/>
    <property type="match status" value="1"/>
</dbReference>
<dbReference type="PROSITE" id="PS00211">
    <property type="entry name" value="ABC_TRANSPORTER_1"/>
    <property type="match status" value="1"/>
</dbReference>
<evidence type="ECO:0000256" key="2">
    <source>
        <dbReference type="ARBA" id="ARBA00022741"/>
    </source>
</evidence>
<proteinExistence type="predicted"/>
<organism evidence="5 6">
    <name type="scientific">Arenivirga flava</name>
    <dbReference type="NCBI Taxonomy" id="1930060"/>
    <lineage>
        <taxon>Bacteria</taxon>
        <taxon>Bacillati</taxon>
        <taxon>Actinomycetota</taxon>
        <taxon>Actinomycetes</taxon>
        <taxon>Micrococcales</taxon>
        <taxon>Microbacteriaceae</taxon>
        <taxon>Arenivirga</taxon>
    </lineage>
</organism>
<dbReference type="PANTHER" id="PTHR42781:SF4">
    <property type="entry name" value="SPERMIDINE_PUTRESCINE IMPORT ATP-BINDING PROTEIN POTA"/>
    <property type="match status" value="1"/>
</dbReference>
<protein>
    <recommendedName>
        <fullName evidence="4">ABC transporter domain-containing protein</fullName>
    </recommendedName>
</protein>
<dbReference type="PROSITE" id="PS50893">
    <property type="entry name" value="ABC_TRANSPORTER_2"/>
    <property type="match status" value="1"/>
</dbReference>
<dbReference type="RefSeq" id="WP_284231916.1">
    <property type="nucleotide sequence ID" value="NZ_BSUL01000001.1"/>
</dbReference>
<dbReference type="InterPro" id="IPR003593">
    <property type="entry name" value="AAA+_ATPase"/>
</dbReference>
<feature type="domain" description="ABC transporter" evidence="4">
    <location>
        <begin position="1"/>
        <end position="226"/>
    </location>
</feature>
<dbReference type="PANTHER" id="PTHR42781">
    <property type="entry name" value="SPERMIDINE/PUTRESCINE IMPORT ATP-BINDING PROTEIN POTA"/>
    <property type="match status" value="1"/>
</dbReference>
<dbReference type="SUPFAM" id="SSF52540">
    <property type="entry name" value="P-loop containing nucleoside triphosphate hydrolases"/>
    <property type="match status" value="1"/>
</dbReference>
<dbReference type="InterPro" id="IPR017871">
    <property type="entry name" value="ABC_transporter-like_CS"/>
</dbReference>
<keyword evidence="2" id="KW-0547">Nucleotide-binding</keyword>
<evidence type="ECO:0000256" key="3">
    <source>
        <dbReference type="ARBA" id="ARBA00022840"/>
    </source>
</evidence>
<evidence type="ECO:0000256" key="1">
    <source>
        <dbReference type="ARBA" id="ARBA00022448"/>
    </source>
</evidence>
<evidence type="ECO:0000313" key="6">
    <source>
        <dbReference type="Proteomes" id="UP001157160"/>
    </source>
</evidence>
<accession>A0AA37UFX5</accession>
<dbReference type="Proteomes" id="UP001157160">
    <property type="component" value="Unassembled WGS sequence"/>
</dbReference>
<sequence length="245" mass="25766">MTLSLTASVPSRGLALELSLAAGERVALLGPNGAGKSTTLDVLAGFLPASGPLLLDGASIGAAPAYRRPIGLLAQQPLLFPHLDVLGNVAFPLEHRRGLERRAARAAAAERLEEFGVGHLARRRPPQLSGGQAQRVALARALAAEPRLLLLDEPLAALDVTAVPEMRRALRAAMEGRMGVVVTHDPLDALLLADRAIVLQDGRIVEDGPVTRVLSAPTSDFARSLLEQSPWLAAADLTALRARLA</sequence>
<dbReference type="AlphaFoldDB" id="A0AA37UFX5"/>
<dbReference type="Gene3D" id="3.40.50.300">
    <property type="entry name" value="P-loop containing nucleotide triphosphate hydrolases"/>
    <property type="match status" value="1"/>
</dbReference>
<evidence type="ECO:0000259" key="4">
    <source>
        <dbReference type="PROSITE" id="PS50893"/>
    </source>
</evidence>
<dbReference type="GO" id="GO:0016887">
    <property type="term" value="F:ATP hydrolysis activity"/>
    <property type="evidence" value="ECO:0007669"/>
    <property type="project" value="InterPro"/>
</dbReference>
<dbReference type="InterPro" id="IPR003439">
    <property type="entry name" value="ABC_transporter-like_ATP-bd"/>
</dbReference>
<dbReference type="InterPro" id="IPR027417">
    <property type="entry name" value="P-loop_NTPase"/>
</dbReference>
<keyword evidence="3" id="KW-0067">ATP-binding</keyword>
<evidence type="ECO:0000313" key="5">
    <source>
        <dbReference type="EMBL" id="GMA28600.1"/>
    </source>
</evidence>
<keyword evidence="6" id="KW-1185">Reference proteome</keyword>
<keyword evidence="1" id="KW-0813">Transport</keyword>
<dbReference type="Pfam" id="PF00005">
    <property type="entry name" value="ABC_tran"/>
    <property type="match status" value="1"/>
</dbReference>
<reference evidence="5 6" key="1">
    <citation type="journal article" date="2014" name="Int. J. Syst. Evol. Microbiol.">
        <title>Complete genome sequence of Corynebacterium casei LMG S-19264T (=DSM 44701T), isolated from a smear-ripened cheese.</title>
        <authorList>
            <consortium name="US DOE Joint Genome Institute (JGI-PGF)"/>
            <person name="Walter F."/>
            <person name="Albersmeier A."/>
            <person name="Kalinowski J."/>
            <person name="Ruckert C."/>
        </authorList>
    </citation>
    <scope>NUCLEOTIDE SEQUENCE [LARGE SCALE GENOMIC DNA]</scope>
    <source>
        <strain evidence="5 6">NBRC 112289</strain>
    </source>
</reference>
<dbReference type="EMBL" id="BSUL01000001">
    <property type="protein sequence ID" value="GMA28600.1"/>
    <property type="molecule type" value="Genomic_DNA"/>
</dbReference>
<dbReference type="InterPro" id="IPR050093">
    <property type="entry name" value="ABC_SmlMolc_Importer"/>
</dbReference>
<name>A0AA37UFX5_9MICO</name>
<gene>
    <name evidence="5" type="ORF">GCM10025874_18530</name>
</gene>